<gene>
    <name evidence="1" type="ORF">DSAG12_03906</name>
</gene>
<dbReference type="GeneID" id="41331870"/>
<protein>
    <submittedName>
        <fullName evidence="1">Uncharacterized protein</fullName>
    </submittedName>
</protein>
<organism evidence="1 2">
    <name type="scientific">Promethearchaeum syntrophicum</name>
    <dbReference type="NCBI Taxonomy" id="2594042"/>
    <lineage>
        <taxon>Archaea</taxon>
        <taxon>Promethearchaeati</taxon>
        <taxon>Promethearchaeota</taxon>
        <taxon>Promethearchaeia</taxon>
        <taxon>Promethearchaeales</taxon>
        <taxon>Promethearchaeaceae</taxon>
        <taxon>Promethearchaeum</taxon>
    </lineage>
</organism>
<reference evidence="1 2" key="1">
    <citation type="journal article" date="2020" name="Nature">
        <title>Isolation of an archaeon at the prokaryote-eukaryote interface.</title>
        <authorList>
            <person name="Imachi H."/>
            <person name="Nobu M.K."/>
            <person name="Nakahara N."/>
            <person name="Morono Y."/>
            <person name="Ogawara M."/>
            <person name="Takaki Y."/>
            <person name="Takano Y."/>
            <person name="Uematsu K."/>
            <person name="Ikuta T."/>
            <person name="Ito M."/>
            <person name="Matsui Y."/>
            <person name="Miyazaki M."/>
            <person name="Murata K."/>
            <person name="Saito Y."/>
            <person name="Sakai S."/>
            <person name="Song C."/>
            <person name="Tasumi E."/>
            <person name="Yamanaka Y."/>
            <person name="Yamaguchi T."/>
            <person name="Kamagata Y."/>
            <person name="Tamaki H."/>
            <person name="Takai K."/>
        </authorList>
    </citation>
    <scope>NUCLEOTIDE SEQUENCE [LARGE SCALE GENOMIC DNA]</scope>
    <source>
        <strain evidence="1 2">MK-D1</strain>
    </source>
</reference>
<evidence type="ECO:0000313" key="2">
    <source>
        <dbReference type="Proteomes" id="UP000321408"/>
    </source>
</evidence>
<dbReference type="EMBL" id="CP042905">
    <property type="protein sequence ID" value="QEE18068.1"/>
    <property type="molecule type" value="Genomic_DNA"/>
</dbReference>
<dbReference type="AlphaFoldDB" id="A0A5B9DFK6"/>
<evidence type="ECO:0000313" key="1">
    <source>
        <dbReference type="EMBL" id="QEE18068.1"/>
    </source>
</evidence>
<dbReference type="RefSeq" id="WP_147665001.1">
    <property type="nucleotide sequence ID" value="NZ_CP042905.2"/>
</dbReference>
<sequence length="182" mass="21772">MSEYQNLKPIYASSAMRISKIGTKLKFSNMITYDYFDIEKDNIWKNYKEFLKKPSNYESELQLYWSNLQSILDDEINKINEEEVFLKIIHCTIQFRDICHPYVQWIIEFEGNSVEGQNIYENYVDDEILEYPIYSLYVFEKPLAVTKIFTSLQYNLSGSNRIIEYFGEPNNKLDGYEAIFFQ</sequence>
<dbReference type="KEGG" id="psyt:DSAG12_03906"/>
<accession>A0A5B9DFK6</accession>
<dbReference type="Proteomes" id="UP000321408">
    <property type="component" value="Chromosome"/>
</dbReference>
<name>A0A5B9DFK6_9ARCH</name>
<reference evidence="1 2" key="2">
    <citation type="journal article" date="2024" name="Int. J. Syst. Evol. Microbiol.">
        <title>Promethearchaeum syntrophicum gen. nov., sp. nov., an anaerobic, obligately syntrophic archaeon, the first isolate of the lineage 'Asgard' archaea, and proposal of the new archaeal phylum Promethearchaeota phyl. nov. and kingdom Promethearchaeati regn. nov.</title>
        <authorList>
            <person name="Imachi H."/>
            <person name="Nobu M.K."/>
            <person name="Kato S."/>
            <person name="Takaki Y."/>
            <person name="Miyazaki M."/>
            <person name="Miyata M."/>
            <person name="Ogawara M."/>
            <person name="Saito Y."/>
            <person name="Sakai S."/>
            <person name="Tahara Y.O."/>
            <person name="Takano Y."/>
            <person name="Tasumi E."/>
            <person name="Uematsu K."/>
            <person name="Yoshimura T."/>
            <person name="Itoh T."/>
            <person name="Ohkuma M."/>
            <person name="Takai K."/>
        </authorList>
    </citation>
    <scope>NUCLEOTIDE SEQUENCE [LARGE SCALE GENOMIC DNA]</scope>
    <source>
        <strain evidence="1 2">MK-D1</strain>
    </source>
</reference>
<keyword evidence="2" id="KW-1185">Reference proteome</keyword>
<proteinExistence type="predicted"/>